<organism evidence="12 13">
    <name type="scientific">Cotesia typhae</name>
    <dbReference type="NCBI Taxonomy" id="2053667"/>
    <lineage>
        <taxon>Eukaryota</taxon>
        <taxon>Metazoa</taxon>
        <taxon>Ecdysozoa</taxon>
        <taxon>Arthropoda</taxon>
        <taxon>Hexapoda</taxon>
        <taxon>Insecta</taxon>
        <taxon>Pterygota</taxon>
        <taxon>Neoptera</taxon>
        <taxon>Endopterygota</taxon>
        <taxon>Hymenoptera</taxon>
        <taxon>Apocrita</taxon>
        <taxon>Ichneumonoidea</taxon>
        <taxon>Braconidae</taxon>
        <taxon>Microgastrinae</taxon>
        <taxon>Cotesia</taxon>
    </lineage>
</organism>
<evidence type="ECO:0000256" key="4">
    <source>
        <dbReference type="ARBA" id="ARBA00022490"/>
    </source>
</evidence>
<dbReference type="InterPro" id="IPR013535">
    <property type="entry name" value="PUL_dom"/>
</dbReference>
<feature type="domain" description="PFU" evidence="10">
    <location>
        <begin position="366"/>
        <end position="462"/>
    </location>
</feature>
<dbReference type="PROSITE" id="PS51394">
    <property type="entry name" value="PFU"/>
    <property type="match status" value="1"/>
</dbReference>
<dbReference type="AlphaFoldDB" id="A0A8J5R691"/>
<dbReference type="GO" id="GO:0005737">
    <property type="term" value="C:cytoplasm"/>
    <property type="evidence" value="ECO:0007669"/>
    <property type="project" value="UniProtKB-SubCell"/>
</dbReference>
<evidence type="ECO:0000259" key="11">
    <source>
        <dbReference type="PROSITE" id="PS51396"/>
    </source>
</evidence>
<evidence type="ECO:0000313" key="12">
    <source>
        <dbReference type="EMBL" id="KAG8039653.1"/>
    </source>
</evidence>
<dbReference type="Proteomes" id="UP000729913">
    <property type="component" value="Unassembled WGS sequence"/>
</dbReference>
<gene>
    <name evidence="12" type="ORF">G9C98_000382</name>
</gene>
<feature type="compositionally biased region" description="Polar residues" evidence="9">
    <location>
        <begin position="500"/>
        <end position="534"/>
    </location>
</feature>
<dbReference type="InterPro" id="IPR001680">
    <property type="entry name" value="WD40_rpt"/>
</dbReference>
<dbReference type="GO" id="GO:0010992">
    <property type="term" value="P:ubiquitin recycling"/>
    <property type="evidence" value="ECO:0007669"/>
    <property type="project" value="TreeGrafter"/>
</dbReference>
<sequence>MEKLPYRLSSTLVGHSEDVRDITAFENGTIVSVSRDKTTRVWIPNRDDFEFSPSTILRGHTNFVSSVCVLNPTEKYPNSLIITGSNDHHICIYKLGESEPMKKVKAHADTVCNLRAGIEEGTFLSSSWDLSAKLWSLDNVEESLLTLHGHSLAIWCVIDLPSKAIVTGSADKNVIVWNRDGTQVHKLEGHTDCVRDIAAIKADEFLTCANDATVRHWNAVTGSNLGVYYGHNNYIYSISATFDGSLVATSSEDKSVRIWKNGKVDQTLMIPTTSVWCIDILPNGDIVSGSSDGIIRIFSADSSRWASPEIMKVYETAIIDDQTKSQQALGNVKINELPTMSALAQPGTRDGQTKMINQGGKAIAYSWSQSEMQWIKIGDVVGAVNNDSPKQLFDGKEYDYVFSIDIQDGVPPLKLPYNKTDDPWHTAQTFIHKHGLSQMYLDQIANFIVKNSDSTPSFNPNSSFADPFTGGNRYIPGSGLPNASAAQADPFTGGNRYIPGSNQPNTKVQASTSNPDPFTGSNSYVPGPSSTSITLRKPIPESSNASTFSYFPHGSYIKLEQANYTAILEKIKEFNSQLGECLKRIPETNLEAVVNLTKGQLQQLDAQIISTLWTLLEWPNEFVFPVLDVARLAILQKSANNILCSENLIPVIQRHLAPEAVAANQMLIFRLLANMFNHETGEKFGLQYAESVLDVLLKLPSAGSKHNQVAIATYMLNLTVALNKNSDDMTSRTKILNLMTVIMDKLKDPEAIFRALVALGTLIAVVNNADHKNTLVQLLKQSDSTIALLKSSSISKSMLDAHGKVSKCSKQILDLIV</sequence>
<feature type="repeat" description="WD" evidence="8">
    <location>
        <begin position="228"/>
        <end position="260"/>
    </location>
</feature>
<feature type="repeat" description="WD" evidence="8">
    <location>
        <begin position="104"/>
        <end position="145"/>
    </location>
</feature>
<keyword evidence="13" id="KW-1185">Reference proteome</keyword>
<feature type="repeat" description="WD" evidence="8">
    <location>
        <begin position="147"/>
        <end position="178"/>
    </location>
</feature>
<proteinExistence type="inferred from homology"/>
<dbReference type="GO" id="GO:0043161">
    <property type="term" value="P:proteasome-mediated ubiquitin-dependent protein catabolic process"/>
    <property type="evidence" value="ECO:0007669"/>
    <property type="project" value="TreeGrafter"/>
</dbReference>
<keyword evidence="5 8" id="KW-0853">WD repeat</keyword>
<dbReference type="Pfam" id="PF00400">
    <property type="entry name" value="WD40"/>
    <property type="match status" value="6"/>
</dbReference>
<dbReference type="GO" id="GO:0005634">
    <property type="term" value="C:nucleus"/>
    <property type="evidence" value="ECO:0007669"/>
    <property type="project" value="UniProtKB-SubCell"/>
</dbReference>
<dbReference type="PROSITE" id="PS50294">
    <property type="entry name" value="WD_REPEATS_REGION"/>
    <property type="match status" value="1"/>
</dbReference>
<feature type="domain" description="PUL" evidence="11">
    <location>
        <begin position="549"/>
        <end position="815"/>
    </location>
</feature>
<name>A0A8J5R691_9HYME</name>
<dbReference type="OrthoDB" id="10265988at2759"/>
<comment type="similarity">
    <text evidence="3">Belongs to the WD repeat PLAP family.</text>
</comment>
<feature type="repeat" description="WD" evidence="8">
    <location>
        <begin position="12"/>
        <end position="42"/>
    </location>
</feature>
<accession>A0A8J5R691</accession>
<dbReference type="SMART" id="SM00320">
    <property type="entry name" value="WD40"/>
    <property type="match status" value="7"/>
</dbReference>
<keyword evidence="6" id="KW-0677">Repeat</keyword>
<dbReference type="Pfam" id="PF08324">
    <property type="entry name" value="PUL"/>
    <property type="match status" value="1"/>
</dbReference>
<evidence type="ECO:0000256" key="3">
    <source>
        <dbReference type="ARBA" id="ARBA00008495"/>
    </source>
</evidence>
<evidence type="ECO:0000256" key="1">
    <source>
        <dbReference type="ARBA" id="ARBA00004123"/>
    </source>
</evidence>
<evidence type="ECO:0008006" key="14">
    <source>
        <dbReference type="Google" id="ProtNLM"/>
    </source>
</evidence>
<keyword evidence="7" id="KW-0539">Nucleus</keyword>
<dbReference type="FunFam" id="2.130.10.10:FF:000175">
    <property type="entry name" value="Phospholipase A-2-activating protein"/>
    <property type="match status" value="1"/>
</dbReference>
<keyword evidence="4" id="KW-0963">Cytoplasm</keyword>
<dbReference type="PANTHER" id="PTHR19849">
    <property type="entry name" value="PHOSPHOLIPASE A-2-ACTIVATING PROTEIN"/>
    <property type="match status" value="1"/>
</dbReference>
<evidence type="ECO:0000313" key="13">
    <source>
        <dbReference type="Proteomes" id="UP000729913"/>
    </source>
</evidence>
<dbReference type="Pfam" id="PF09070">
    <property type="entry name" value="PFU"/>
    <property type="match status" value="1"/>
</dbReference>
<evidence type="ECO:0000259" key="10">
    <source>
        <dbReference type="PROSITE" id="PS51394"/>
    </source>
</evidence>
<dbReference type="GO" id="GO:0043130">
    <property type="term" value="F:ubiquitin binding"/>
    <property type="evidence" value="ECO:0007669"/>
    <property type="project" value="TreeGrafter"/>
</dbReference>
<dbReference type="InterPro" id="IPR015155">
    <property type="entry name" value="PFU"/>
</dbReference>
<evidence type="ECO:0000256" key="5">
    <source>
        <dbReference type="ARBA" id="ARBA00022574"/>
    </source>
</evidence>
<evidence type="ECO:0000256" key="9">
    <source>
        <dbReference type="SAM" id="MobiDB-lite"/>
    </source>
</evidence>
<dbReference type="EMBL" id="JAAOIC020000032">
    <property type="protein sequence ID" value="KAG8039653.1"/>
    <property type="molecule type" value="Genomic_DNA"/>
</dbReference>
<dbReference type="PANTHER" id="PTHR19849:SF0">
    <property type="entry name" value="PHOSPHOLIPASE A-2-ACTIVATING PROTEIN"/>
    <property type="match status" value="1"/>
</dbReference>
<evidence type="ECO:0000256" key="8">
    <source>
        <dbReference type="PROSITE-ProRule" id="PRU00221"/>
    </source>
</evidence>
<feature type="region of interest" description="Disordered" evidence="9">
    <location>
        <begin position="499"/>
        <end position="538"/>
    </location>
</feature>
<reference evidence="12" key="1">
    <citation type="submission" date="2020-03" db="EMBL/GenBank/DDBJ databases">
        <authorList>
            <person name="Chebbi M.A."/>
            <person name="Drezen J.M."/>
        </authorList>
    </citation>
    <scope>NUCLEOTIDE SEQUENCE</scope>
    <source>
        <tissue evidence="12">Whole body</tissue>
    </source>
</reference>
<protein>
    <recommendedName>
        <fullName evidence="14">Phospholipase A-2-activating protein</fullName>
    </recommendedName>
</protein>
<evidence type="ECO:0000256" key="7">
    <source>
        <dbReference type="ARBA" id="ARBA00023242"/>
    </source>
</evidence>
<dbReference type="CDD" id="cd00200">
    <property type="entry name" value="WD40"/>
    <property type="match status" value="1"/>
</dbReference>
<evidence type="ECO:0000256" key="6">
    <source>
        <dbReference type="ARBA" id="ARBA00022737"/>
    </source>
</evidence>
<reference evidence="12" key="2">
    <citation type="submission" date="2021-04" db="EMBL/GenBank/DDBJ databases">
        <title>Genome-wide patterns of bracovirus chromosomal integration into multiple host tissues during parasitism.</title>
        <authorList>
            <person name="Chebbi M.A.C."/>
        </authorList>
    </citation>
    <scope>NUCLEOTIDE SEQUENCE</scope>
    <source>
        <tissue evidence="12">Whole body</tissue>
    </source>
</reference>
<comment type="subcellular location">
    <subcellularLocation>
        <location evidence="2">Cytoplasm</location>
    </subcellularLocation>
    <subcellularLocation>
        <location evidence="1">Nucleus</location>
    </subcellularLocation>
</comment>
<evidence type="ECO:0000256" key="2">
    <source>
        <dbReference type="ARBA" id="ARBA00004496"/>
    </source>
</evidence>
<dbReference type="PROSITE" id="PS50082">
    <property type="entry name" value="WD_REPEATS_2"/>
    <property type="match status" value="4"/>
</dbReference>
<dbReference type="PROSITE" id="PS51396">
    <property type="entry name" value="PUL"/>
    <property type="match status" value="1"/>
</dbReference>
<comment type="caution">
    <text evidence="12">The sequence shown here is derived from an EMBL/GenBank/DDBJ whole genome shotgun (WGS) entry which is preliminary data.</text>
</comment>